<proteinExistence type="predicted"/>
<comment type="caution">
    <text evidence="2">The sequence shown here is derived from an EMBL/GenBank/DDBJ whole genome shotgun (WGS) entry which is preliminary data.</text>
</comment>
<dbReference type="RefSeq" id="WP_339965415.1">
    <property type="nucleotide sequence ID" value="NZ_JBBHJY010000002.1"/>
</dbReference>
<name>A0ABU8S5Y7_9SPHN</name>
<dbReference type="Gene3D" id="3.40.50.1820">
    <property type="entry name" value="alpha/beta hydrolase"/>
    <property type="match status" value="1"/>
</dbReference>
<keyword evidence="2" id="KW-0378">Hydrolase</keyword>
<dbReference type="PANTHER" id="PTHR43798:SF33">
    <property type="entry name" value="HYDROLASE, PUTATIVE (AFU_ORTHOLOGUE AFUA_2G14860)-RELATED"/>
    <property type="match status" value="1"/>
</dbReference>
<organism evidence="2 3">
    <name type="scientific">Novosphingobium aquae</name>
    <dbReference type="NCBI Taxonomy" id="3133435"/>
    <lineage>
        <taxon>Bacteria</taxon>
        <taxon>Pseudomonadati</taxon>
        <taxon>Pseudomonadota</taxon>
        <taxon>Alphaproteobacteria</taxon>
        <taxon>Sphingomonadales</taxon>
        <taxon>Sphingomonadaceae</taxon>
        <taxon>Novosphingobium</taxon>
    </lineage>
</organism>
<dbReference type="GO" id="GO:0016787">
    <property type="term" value="F:hydrolase activity"/>
    <property type="evidence" value="ECO:0007669"/>
    <property type="project" value="UniProtKB-KW"/>
</dbReference>
<dbReference type="InterPro" id="IPR000073">
    <property type="entry name" value="AB_hydrolase_1"/>
</dbReference>
<sequence>MAEAIGIESLTLSNGDLRFSARAAGTGELVLLLHGFPDTERSFDAQLLALAAAGYRAVAVRMRGYELTSQPGDNDYHAVRMAEDVIGWIGQLNETRAHLVGHDWGSIIAQVAAALSASHFASLSMLAVPRMRPFTRLVSSDRRQAVRSLYGVFFQIPRISNWAIRIGHFAFLEWLWRRWSPGWDAPKSMLDELKATFAEPGVIHAALSYYRQNRDRRSPAGQVSAALLRQAIRVPTLGLYGANDGCIGADIFARSMPEQDFLAGLQLHCVPDAGHFFHLERPALVNSILVEFLNANRSG</sequence>
<dbReference type="PANTHER" id="PTHR43798">
    <property type="entry name" value="MONOACYLGLYCEROL LIPASE"/>
    <property type="match status" value="1"/>
</dbReference>
<dbReference type="EMBL" id="JBBHJY010000002">
    <property type="protein sequence ID" value="MEJ6009378.1"/>
    <property type="molecule type" value="Genomic_DNA"/>
</dbReference>
<evidence type="ECO:0000313" key="3">
    <source>
        <dbReference type="Proteomes" id="UP001379235"/>
    </source>
</evidence>
<gene>
    <name evidence="2" type="ORF">WG900_05545</name>
</gene>
<dbReference type="PRINTS" id="PR00412">
    <property type="entry name" value="EPOXHYDRLASE"/>
</dbReference>
<reference evidence="2 3" key="1">
    <citation type="submission" date="2024-03" db="EMBL/GenBank/DDBJ databases">
        <authorList>
            <person name="Jo J.-H."/>
        </authorList>
    </citation>
    <scope>NUCLEOTIDE SEQUENCE [LARGE SCALE GENOMIC DNA]</scope>
    <source>
        <strain evidence="2 3">AS3R-12</strain>
    </source>
</reference>
<dbReference type="SUPFAM" id="SSF53474">
    <property type="entry name" value="alpha/beta-Hydrolases"/>
    <property type="match status" value="1"/>
</dbReference>
<dbReference type="InterPro" id="IPR000639">
    <property type="entry name" value="Epox_hydrolase-like"/>
</dbReference>
<dbReference type="InterPro" id="IPR050266">
    <property type="entry name" value="AB_hydrolase_sf"/>
</dbReference>
<dbReference type="Pfam" id="PF12697">
    <property type="entry name" value="Abhydrolase_6"/>
    <property type="match status" value="1"/>
</dbReference>
<evidence type="ECO:0000259" key="1">
    <source>
        <dbReference type="Pfam" id="PF12697"/>
    </source>
</evidence>
<dbReference type="InterPro" id="IPR029058">
    <property type="entry name" value="AB_hydrolase_fold"/>
</dbReference>
<accession>A0ABU8S5Y7</accession>
<dbReference type="Proteomes" id="UP001379235">
    <property type="component" value="Unassembled WGS sequence"/>
</dbReference>
<protein>
    <submittedName>
        <fullName evidence="2">Alpha/beta hydrolase</fullName>
    </submittedName>
</protein>
<feature type="domain" description="AB hydrolase-1" evidence="1">
    <location>
        <begin position="30"/>
        <end position="286"/>
    </location>
</feature>
<keyword evidence="3" id="KW-1185">Reference proteome</keyword>
<evidence type="ECO:0000313" key="2">
    <source>
        <dbReference type="EMBL" id="MEJ6009378.1"/>
    </source>
</evidence>